<gene>
    <name evidence="9" type="ordered locus">SCATT_51530</name>
</gene>
<comment type="subcellular location">
    <subcellularLocation>
        <location evidence="1">Cell membrane</location>
        <topology evidence="1">Peripheral membrane protein</topology>
    </subcellularLocation>
</comment>
<evidence type="ECO:0000313" key="10">
    <source>
        <dbReference type="Proteomes" id="UP000007842"/>
    </source>
</evidence>
<dbReference type="KEGG" id="scy:SCATT_51530"/>
<keyword evidence="6" id="KW-0067">ATP-binding</keyword>
<dbReference type="InterPro" id="IPR013563">
    <property type="entry name" value="Oligopep_ABC_C"/>
</dbReference>
<dbReference type="GO" id="GO:0015833">
    <property type="term" value="P:peptide transport"/>
    <property type="evidence" value="ECO:0007669"/>
    <property type="project" value="InterPro"/>
</dbReference>
<sequence>MTTTESAATQAAPAATPREPVLSVRDLRVWYGTERGPIQAVDGVSFDVRPGETLGLVGESGCGKSTLGRGVLGLTPPGVALDGEVVLRSERAAGRNLVGLAPKELQKLRGPELGLIFQEPMTRLNPLMKISEHFEETLRTHEKNLTKQQIRERSLEALRGMGIPPSRYENYPHEFSGGMRQRIMIALALVLRPAFVVADEPTTALDVLVEAQIIKILADLRKNFDTALVLITHNLGIVAEACDRVAVMYAGHIVEQGDAREVFANPQHPYTKELLRSTISLSTTGLHYIPGSPPDLGDPPVGCRFHQRCPVAMRGCAENEPPEAVLASGVRSACWHQAIEVEPSLADELGKDGREPLAAVKEISVADEA</sequence>
<dbReference type="Pfam" id="PF00005">
    <property type="entry name" value="ABC_tran"/>
    <property type="match status" value="1"/>
</dbReference>
<keyword evidence="7" id="KW-0472">Membrane</keyword>
<dbReference type="HOGENOM" id="CLU_000604_1_23_11"/>
<dbReference type="InterPro" id="IPR003593">
    <property type="entry name" value="AAA+_ATPase"/>
</dbReference>
<reference evidence="10" key="1">
    <citation type="submission" date="2011-12" db="EMBL/GenBank/DDBJ databases">
        <title>Complete genome sequence of Streptomyces cattleya strain DSM 46488.</title>
        <authorList>
            <person name="Ou H.-Y."/>
            <person name="Li P."/>
            <person name="Zhao C."/>
            <person name="O'Hagan D."/>
            <person name="Deng Z."/>
        </authorList>
    </citation>
    <scope>NUCLEOTIDE SEQUENCE [LARGE SCALE GENOMIC DNA]</scope>
    <source>
        <strain evidence="10">ATCC 35852 / DSM 46488 / JCM 4925 / NBRC 14057 / NRRL 8057</strain>
    </source>
</reference>
<dbReference type="SUPFAM" id="SSF52540">
    <property type="entry name" value="P-loop containing nucleoside triphosphate hydrolases"/>
    <property type="match status" value="1"/>
</dbReference>
<evidence type="ECO:0000256" key="2">
    <source>
        <dbReference type="ARBA" id="ARBA00005417"/>
    </source>
</evidence>
<evidence type="ECO:0000259" key="8">
    <source>
        <dbReference type="PROSITE" id="PS50893"/>
    </source>
</evidence>
<evidence type="ECO:0000256" key="6">
    <source>
        <dbReference type="ARBA" id="ARBA00022840"/>
    </source>
</evidence>
<dbReference type="GO" id="GO:0005886">
    <property type="term" value="C:plasma membrane"/>
    <property type="evidence" value="ECO:0007669"/>
    <property type="project" value="UniProtKB-SubCell"/>
</dbReference>
<evidence type="ECO:0000256" key="5">
    <source>
        <dbReference type="ARBA" id="ARBA00022741"/>
    </source>
</evidence>
<dbReference type="PANTHER" id="PTHR43297:SF2">
    <property type="entry name" value="DIPEPTIDE TRANSPORT ATP-BINDING PROTEIN DPPD"/>
    <property type="match status" value="1"/>
</dbReference>
<dbReference type="InterPro" id="IPR017871">
    <property type="entry name" value="ABC_transporter-like_CS"/>
</dbReference>
<dbReference type="PATRIC" id="fig|1003195.11.peg.6579"/>
<dbReference type="OrthoDB" id="5357528at2"/>
<dbReference type="Proteomes" id="UP000007842">
    <property type="component" value="Chromosome"/>
</dbReference>
<proteinExistence type="inferred from homology"/>
<dbReference type="PANTHER" id="PTHR43297">
    <property type="entry name" value="OLIGOPEPTIDE TRANSPORT ATP-BINDING PROTEIN APPD"/>
    <property type="match status" value="1"/>
</dbReference>
<keyword evidence="4" id="KW-1003">Cell membrane</keyword>
<dbReference type="InterPro" id="IPR003439">
    <property type="entry name" value="ABC_transporter-like_ATP-bd"/>
</dbReference>
<keyword evidence="10" id="KW-1185">Reference proteome</keyword>
<dbReference type="PROSITE" id="PS50893">
    <property type="entry name" value="ABC_TRANSPORTER_2"/>
    <property type="match status" value="1"/>
</dbReference>
<dbReference type="InterPro" id="IPR050388">
    <property type="entry name" value="ABC_Ni/Peptide_Import"/>
</dbReference>
<dbReference type="AlphaFoldDB" id="F8K2L3"/>
<evidence type="ECO:0000256" key="4">
    <source>
        <dbReference type="ARBA" id="ARBA00022475"/>
    </source>
</evidence>
<dbReference type="PROSITE" id="PS00211">
    <property type="entry name" value="ABC_TRANSPORTER_1"/>
    <property type="match status" value="1"/>
</dbReference>
<accession>G8WXY6</accession>
<dbReference type="EMBL" id="CP003219">
    <property type="protein sequence ID" value="AEW97524.1"/>
    <property type="molecule type" value="Genomic_DNA"/>
</dbReference>
<dbReference type="Gene3D" id="3.40.50.300">
    <property type="entry name" value="P-loop containing nucleotide triphosphate hydrolases"/>
    <property type="match status" value="1"/>
</dbReference>
<comment type="similarity">
    <text evidence="2">Belongs to the ABC transporter superfamily.</text>
</comment>
<dbReference type="KEGG" id="sct:SCAT_5160"/>
<keyword evidence="3" id="KW-0813">Transport</keyword>
<dbReference type="RefSeq" id="WP_014145863.1">
    <property type="nucleotide sequence ID" value="NC_016111.1"/>
</dbReference>
<evidence type="ECO:0000256" key="1">
    <source>
        <dbReference type="ARBA" id="ARBA00004202"/>
    </source>
</evidence>
<protein>
    <submittedName>
        <fullName evidence="9">Oligopeptide/dipeptide ABC transporter, ATPase subunit</fullName>
    </submittedName>
</protein>
<dbReference type="InterPro" id="IPR027417">
    <property type="entry name" value="P-loop_NTPase"/>
</dbReference>
<dbReference type="CDD" id="cd03257">
    <property type="entry name" value="ABC_NikE_OppD_transporters"/>
    <property type="match status" value="1"/>
</dbReference>
<organism evidence="9 10">
    <name type="scientific">Streptantibioticus cattleyicolor (strain ATCC 35852 / DSM 46488 / JCM 4925 / NBRC 14057 / NRRL 8057)</name>
    <name type="common">Streptomyces cattleya</name>
    <dbReference type="NCBI Taxonomy" id="1003195"/>
    <lineage>
        <taxon>Bacteria</taxon>
        <taxon>Bacillati</taxon>
        <taxon>Actinomycetota</taxon>
        <taxon>Actinomycetes</taxon>
        <taxon>Kitasatosporales</taxon>
        <taxon>Streptomycetaceae</taxon>
        <taxon>Streptantibioticus</taxon>
    </lineage>
</organism>
<feature type="domain" description="ABC transporter" evidence="8">
    <location>
        <begin position="24"/>
        <end position="275"/>
    </location>
</feature>
<evidence type="ECO:0000313" key="9">
    <source>
        <dbReference type="EMBL" id="AEW97524.1"/>
    </source>
</evidence>
<keyword evidence="5" id="KW-0547">Nucleotide-binding</keyword>
<dbReference type="GO" id="GO:0005524">
    <property type="term" value="F:ATP binding"/>
    <property type="evidence" value="ECO:0007669"/>
    <property type="project" value="UniProtKB-KW"/>
</dbReference>
<dbReference type="Pfam" id="PF08352">
    <property type="entry name" value="oligo_HPY"/>
    <property type="match status" value="1"/>
</dbReference>
<evidence type="ECO:0000256" key="7">
    <source>
        <dbReference type="ARBA" id="ARBA00023136"/>
    </source>
</evidence>
<name>F8K2L3_STREN</name>
<dbReference type="NCBIfam" id="TIGR01727">
    <property type="entry name" value="oligo_HPY"/>
    <property type="match status" value="1"/>
</dbReference>
<dbReference type="SMART" id="SM00382">
    <property type="entry name" value="AAA"/>
    <property type="match status" value="1"/>
</dbReference>
<dbReference type="GO" id="GO:0016887">
    <property type="term" value="F:ATP hydrolysis activity"/>
    <property type="evidence" value="ECO:0007669"/>
    <property type="project" value="InterPro"/>
</dbReference>
<dbReference type="eggNOG" id="COG0444">
    <property type="taxonomic scope" value="Bacteria"/>
</dbReference>
<accession>F8K2L3</accession>
<dbReference type="FunFam" id="3.40.50.300:FF:000016">
    <property type="entry name" value="Oligopeptide ABC transporter ATP-binding component"/>
    <property type="match status" value="1"/>
</dbReference>
<dbReference type="STRING" id="1003195.SCATT_51530"/>
<evidence type="ECO:0000256" key="3">
    <source>
        <dbReference type="ARBA" id="ARBA00022448"/>
    </source>
</evidence>